<evidence type="ECO:0000313" key="2">
    <source>
        <dbReference type="Proteomes" id="UP000324222"/>
    </source>
</evidence>
<dbReference type="Proteomes" id="UP000324222">
    <property type="component" value="Unassembled WGS sequence"/>
</dbReference>
<comment type="caution">
    <text evidence="1">The sequence shown here is derived from an EMBL/GenBank/DDBJ whole genome shotgun (WGS) entry which is preliminary data.</text>
</comment>
<accession>A0A5B7I2Y3</accession>
<gene>
    <name evidence="1" type="ORF">E2C01_070931</name>
</gene>
<dbReference type="EMBL" id="VSRR010043555">
    <property type="protein sequence ID" value="MPC76515.1"/>
    <property type="molecule type" value="Genomic_DNA"/>
</dbReference>
<sequence length="126" mass="14090">MRSTVAVLDNSTTGNLFITTPPHPHLPLALPATLPLRHSDLEHLGNKLVQVRQSDNMRSFFLLFSRHLFFFSHSLSLSFTFFFFCIELSPSISLGIVISAVRLTFRISNISLCTLYIAASQSASFT</sequence>
<name>A0A5B7I2Y3_PORTR</name>
<dbReference type="AlphaFoldDB" id="A0A5B7I2Y3"/>
<organism evidence="1 2">
    <name type="scientific">Portunus trituberculatus</name>
    <name type="common">Swimming crab</name>
    <name type="synonym">Neptunus trituberculatus</name>
    <dbReference type="NCBI Taxonomy" id="210409"/>
    <lineage>
        <taxon>Eukaryota</taxon>
        <taxon>Metazoa</taxon>
        <taxon>Ecdysozoa</taxon>
        <taxon>Arthropoda</taxon>
        <taxon>Crustacea</taxon>
        <taxon>Multicrustacea</taxon>
        <taxon>Malacostraca</taxon>
        <taxon>Eumalacostraca</taxon>
        <taxon>Eucarida</taxon>
        <taxon>Decapoda</taxon>
        <taxon>Pleocyemata</taxon>
        <taxon>Brachyura</taxon>
        <taxon>Eubrachyura</taxon>
        <taxon>Portunoidea</taxon>
        <taxon>Portunidae</taxon>
        <taxon>Portuninae</taxon>
        <taxon>Portunus</taxon>
    </lineage>
</organism>
<keyword evidence="2" id="KW-1185">Reference proteome</keyword>
<protein>
    <submittedName>
        <fullName evidence="1">Uncharacterized protein</fullName>
    </submittedName>
</protein>
<evidence type="ECO:0000313" key="1">
    <source>
        <dbReference type="EMBL" id="MPC76515.1"/>
    </source>
</evidence>
<reference evidence="1 2" key="1">
    <citation type="submission" date="2019-05" db="EMBL/GenBank/DDBJ databases">
        <title>Another draft genome of Portunus trituberculatus and its Hox gene families provides insights of decapod evolution.</title>
        <authorList>
            <person name="Jeong J.-H."/>
            <person name="Song I."/>
            <person name="Kim S."/>
            <person name="Choi T."/>
            <person name="Kim D."/>
            <person name="Ryu S."/>
            <person name="Kim W."/>
        </authorList>
    </citation>
    <scope>NUCLEOTIDE SEQUENCE [LARGE SCALE GENOMIC DNA]</scope>
    <source>
        <tissue evidence="1">Muscle</tissue>
    </source>
</reference>
<proteinExistence type="predicted"/>